<name>E7G7Q6_9FIRM</name>
<dbReference type="PROSITE" id="PS01124">
    <property type="entry name" value="HTH_ARAC_FAMILY_2"/>
    <property type="match status" value="1"/>
</dbReference>
<feature type="domain" description="HTH araC/xylS-type" evidence="4">
    <location>
        <begin position="219"/>
        <end position="316"/>
    </location>
</feature>
<keyword evidence="2" id="KW-0238">DNA-binding</keyword>
<dbReference type="InterPro" id="IPR014710">
    <property type="entry name" value="RmlC-like_jellyroll"/>
</dbReference>
<protein>
    <recommendedName>
        <fullName evidence="4">HTH araC/xylS-type domain-containing protein</fullName>
    </recommendedName>
</protein>
<dbReference type="SUPFAM" id="SSF46689">
    <property type="entry name" value="Homeodomain-like"/>
    <property type="match status" value="1"/>
</dbReference>
<dbReference type="eggNOG" id="COG1917">
    <property type="taxonomic scope" value="Bacteria"/>
</dbReference>
<dbReference type="PROSITE" id="PS00041">
    <property type="entry name" value="HTH_ARAC_FAMILY_1"/>
    <property type="match status" value="1"/>
</dbReference>
<dbReference type="SUPFAM" id="SSF51215">
    <property type="entry name" value="Regulatory protein AraC"/>
    <property type="match status" value="1"/>
</dbReference>
<dbReference type="AlphaFoldDB" id="E7G7Q6"/>
<dbReference type="InterPro" id="IPR018062">
    <property type="entry name" value="HTH_AraC-typ_CS"/>
</dbReference>
<proteinExistence type="predicted"/>
<dbReference type="STRING" id="100884.GCA_000269565_00910"/>
<evidence type="ECO:0000313" key="5">
    <source>
        <dbReference type="EMBL" id="EFW05976.1"/>
    </source>
</evidence>
<sequence>MHILEQLVCFTQEEMDFLQGKEKIDKSIFSHETSNVIDYHYLLEDHQMFSVRKHARFCQYPKHRHNYIELMYVYSGKMTHYINERDITIKTGQLLLLNQNIEHSIDYCDENDIIFNFIIRPEFLRFLSTMVEDDNAVSKFIFDTLYSYDNEGEYLVFKVQDNQKVTSYIESIIMNLYEPQLYNDIELKLLVGILLTELMNHPENIESYTGDSYEKILSSTILKYIVTNFQNGSLNELSEIIHQPNYKICKIIKKQTGQTFTELLQHEKLKTAEKLLITTTLTMQEIIQEVGYENISYFYRLFKKEYKTTPQVYREKSKIN</sequence>
<dbReference type="HOGENOM" id="CLU_000445_88_0_9"/>
<dbReference type="Gene3D" id="1.10.10.60">
    <property type="entry name" value="Homeodomain-like"/>
    <property type="match status" value="1"/>
</dbReference>
<dbReference type="EMBL" id="ADKX01000011">
    <property type="protein sequence ID" value="EFW05976.1"/>
    <property type="molecule type" value="Genomic_DNA"/>
</dbReference>
<dbReference type="GO" id="GO:0003700">
    <property type="term" value="F:DNA-binding transcription factor activity"/>
    <property type="evidence" value="ECO:0007669"/>
    <property type="project" value="InterPro"/>
</dbReference>
<dbReference type="Proteomes" id="UP000003157">
    <property type="component" value="Unassembled WGS sequence"/>
</dbReference>
<dbReference type="InterPro" id="IPR003313">
    <property type="entry name" value="AraC-bd"/>
</dbReference>
<keyword evidence="6" id="KW-1185">Reference proteome</keyword>
<dbReference type="eggNOG" id="COG2207">
    <property type="taxonomic scope" value="Bacteria"/>
</dbReference>
<dbReference type="PANTHER" id="PTHR43280:SF28">
    <property type="entry name" value="HTH-TYPE TRANSCRIPTIONAL ACTIVATOR RHAS"/>
    <property type="match status" value="1"/>
</dbReference>
<dbReference type="GO" id="GO:0043565">
    <property type="term" value="F:sequence-specific DNA binding"/>
    <property type="evidence" value="ECO:0007669"/>
    <property type="project" value="InterPro"/>
</dbReference>
<comment type="caution">
    <text evidence="5">The sequence shown here is derived from an EMBL/GenBank/DDBJ whole genome shotgun (WGS) entry which is preliminary data.</text>
</comment>
<keyword evidence="3" id="KW-0804">Transcription</keyword>
<accession>E7G7Q6</accession>
<evidence type="ECO:0000256" key="2">
    <source>
        <dbReference type="ARBA" id="ARBA00023125"/>
    </source>
</evidence>
<dbReference type="Pfam" id="PF02311">
    <property type="entry name" value="AraC_binding"/>
    <property type="match status" value="1"/>
</dbReference>
<dbReference type="PANTHER" id="PTHR43280">
    <property type="entry name" value="ARAC-FAMILY TRANSCRIPTIONAL REGULATOR"/>
    <property type="match status" value="1"/>
</dbReference>
<evidence type="ECO:0000256" key="3">
    <source>
        <dbReference type="ARBA" id="ARBA00023163"/>
    </source>
</evidence>
<dbReference type="Pfam" id="PF12833">
    <property type="entry name" value="HTH_18"/>
    <property type="match status" value="1"/>
</dbReference>
<dbReference type="InterPro" id="IPR018060">
    <property type="entry name" value="HTH_AraC"/>
</dbReference>
<organism evidence="5 6">
    <name type="scientific">Coprobacillus cateniformis</name>
    <dbReference type="NCBI Taxonomy" id="100884"/>
    <lineage>
        <taxon>Bacteria</taxon>
        <taxon>Bacillati</taxon>
        <taxon>Bacillota</taxon>
        <taxon>Erysipelotrichia</taxon>
        <taxon>Erysipelotrichales</taxon>
        <taxon>Coprobacillaceae</taxon>
        <taxon>Coprobacillus</taxon>
    </lineage>
</organism>
<gene>
    <name evidence="5" type="ORF">HMPREF9488_00794</name>
</gene>
<evidence type="ECO:0000313" key="6">
    <source>
        <dbReference type="Proteomes" id="UP000003157"/>
    </source>
</evidence>
<dbReference type="InterPro" id="IPR037923">
    <property type="entry name" value="HTH-like"/>
</dbReference>
<evidence type="ECO:0000256" key="1">
    <source>
        <dbReference type="ARBA" id="ARBA00023015"/>
    </source>
</evidence>
<dbReference type="Gene3D" id="2.60.120.10">
    <property type="entry name" value="Jelly Rolls"/>
    <property type="match status" value="1"/>
</dbReference>
<evidence type="ECO:0000259" key="4">
    <source>
        <dbReference type="PROSITE" id="PS01124"/>
    </source>
</evidence>
<keyword evidence="1" id="KW-0805">Transcription regulation</keyword>
<reference evidence="5 6" key="1">
    <citation type="submission" date="2010-12" db="EMBL/GenBank/DDBJ databases">
        <title>The Genome Sequence of Coprobacillus sp. strain 29_1.</title>
        <authorList>
            <consortium name="The Broad Institute Genome Sequencing Platform"/>
            <person name="Earl A."/>
            <person name="Ward D."/>
            <person name="Feldgarden M."/>
            <person name="Gevers D."/>
            <person name="Daigneault M."/>
            <person name="Sibley C.D."/>
            <person name="White A."/>
            <person name="Strauss J."/>
            <person name="Allen-Vercoe E."/>
            <person name="Young S.K."/>
            <person name="Zeng Q."/>
            <person name="Gargeya S."/>
            <person name="Fitzgerald M."/>
            <person name="Haas B."/>
            <person name="Abouelleil A."/>
            <person name="Alvarado L."/>
            <person name="Arachchi H.M."/>
            <person name="Berlin A."/>
            <person name="Brown A."/>
            <person name="Chapman S.B."/>
            <person name="Chen Z."/>
            <person name="Dunbar C."/>
            <person name="Freedman E."/>
            <person name="Gearin G."/>
            <person name="Gellesch M."/>
            <person name="Goldberg J."/>
            <person name="Griggs A."/>
            <person name="Gujja S."/>
            <person name="Heilman E."/>
            <person name="Heiman D."/>
            <person name="Howarth C."/>
            <person name="Larson L."/>
            <person name="Lui A."/>
            <person name="MacDonald P.J.P."/>
            <person name="Mehta T."/>
            <person name="Montmayeur A."/>
            <person name="Murphy C."/>
            <person name="Neiman D."/>
            <person name="Pearson M."/>
            <person name="Priest M."/>
            <person name="Roberts A."/>
            <person name="Saif S."/>
            <person name="Shea T."/>
            <person name="Shenoy N."/>
            <person name="Sisk P."/>
            <person name="Stolte C."/>
            <person name="Sykes S."/>
            <person name="White J."/>
            <person name="Yandava C."/>
            <person name="Nusbaum C."/>
            <person name="Birren B."/>
        </authorList>
    </citation>
    <scope>NUCLEOTIDE SEQUENCE [LARGE SCALE GENOMIC DNA]</scope>
    <source>
        <strain evidence="5 6">29_1</strain>
    </source>
</reference>
<dbReference type="SMART" id="SM00342">
    <property type="entry name" value="HTH_ARAC"/>
    <property type="match status" value="1"/>
</dbReference>
<dbReference type="InterPro" id="IPR009057">
    <property type="entry name" value="Homeodomain-like_sf"/>
</dbReference>